<dbReference type="InterPro" id="IPR014729">
    <property type="entry name" value="Rossmann-like_a/b/a_fold"/>
</dbReference>
<gene>
    <name evidence="18" type="ORF">CA3LBN_000596</name>
</gene>
<dbReference type="PANTHER" id="PTHR45780">
    <property type="entry name" value="ETHANOLAMINE-PHOSPHATE CYTIDYLYLTRANSFERASE"/>
    <property type="match status" value="1"/>
</dbReference>
<evidence type="ECO:0000256" key="4">
    <source>
        <dbReference type="ARBA" id="ARBA00022679"/>
    </source>
</evidence>
<name>A0ABX8I1P3_9ASCO</name>
<evidence type="ECO:0000256" key="2">
    <source>
        <dbReference type="ARBA" id="ARBA00010101"/>
    </source>
</evidence>
<proteinExistence type="inferred from homology"/>
<keyword evidence="7 15" id="KW-0863">Zinc-finger</keyword>
<dbReference type="EMBL" id="CP076661">
    <property type="protein sequence ID" value="QWU86378.1"/>
    <property type="molecule type" value="Genomic_DNA"/>
</dbReference>
<evidence type="ECO:0000256" key="14">
    <source>
        <dbReference type="ARBA" id="ARBA00031473"/>
    </source>
</evidence>
<evidence type="ECO:0000256" key="3">
    <source>
        <dbReference type="ARBA" id="ARBA00022516"/>
    </source>
</evidence>
<dbReference type="InterPro" id="IPR000571">
    <property type="entry name" value="Znf_CCCH"/>
</dbReference>
<dbReference type="PANTHER" id="PTHR45780:SF2">
    <property type="entry name" value="ETHANOLAMINE-PHOSPHATE CYTIDYLYLTRANSFERASE"/>
    <property type="match status" value="1"/>
</dbReference>
<keyword evidence="10" id="KW-0594">Phospholipid biosynthesis</keyword>
<evidence type="ECO:0000256" key="7">
    <source>
        <dbReference type="ARBA" id="ARBA00022771"/>
    </source>
</evidence>
<keyword evidence="5" id="KW-0548">Nucleotidyltransferase</keyword>
<comment type="similarity">
    <text evidence="2">Belongs to the cytidylyltransferase family.</text>
</comment>
<comment type="pathway">
    <text evidence="12">Phospholipid metabolism; phosphatidylethanolamine biosynthesis; phosphatidylethanolamine from ethanolamine: step 2/3.</text>
</comment>
<dbReference type="InterPro" id="IPR041723">
    <property type="entry name" value="CCT"/>
</dbReference>
<dbReference type="InterPro" id="IPR044608">
    <property type="entry name" value="Ect1/PCYT2"/>
</dbReference>
<evidence type="ECO:0000256" key="12">
    <source>
        <dbReference type="ARBA" id="ARBA00024191"/>
    </source>
</evidence>
<dbReference type="CDD" id="cd02174">
    <property type="entry name" value="CCT"/>
    <property type="match status" value="1"/>
</dbReference>
<keyword evidence="19" id="KW-1185">Reference proteome</keyword>
<evidence type="ECO:0000259" key="17">
    <source>
        <dbReference type="PROSITE" id="PS50103"/>
    </source>
</evidence>
<organism evidence="18 19">
    <name type="scientific">Candidozyma haemuli</name>
    <dbReference type="NCBI Taxonomy" id="45357"/>
    <lineage>
        <taxon>Eukaryota</taxon>
        <taxon>Fungi</taxon>
        <taxon>Dikarya</taxon>
        <taxon>Ascomycota</taxon>
        <taxon>Saccharomycotina</taxon>
        <taxon>Pichiomycetes</taxon>
        <taxon>Metschnikowiaceae</taxon>
        <taxon>Candidozyma</taxon>
    </lineage>
</organism>
<accession>A0ABX8I1P3</accession>
<evidence type="ECO:0000256" key="16">
    <source>
        <dbReference type="SAM" id="MobiDB-lite"/>
    </source>
</evidence>
<feature type="region of interest" description="Disordered" evidence="16">
    <location>
        <begin position="1"/>
        <end position="84"/>
    </location>
</feature>
<evidence type="ECO:0000313" key="19">
    <source>
        <dbReference type="Proteomes" id="UP000825434"/>
    </source>
</evidence>
<dbReference type="InterPro" id="IPR036855">
    <property type="entry name" value="Znf_CCCH_sf"/>
</dbReference>
<comment type="pathway">
    <text evidence="1">Lipid metabolism.</text>
</comment>
<feature type="zinc finger region" description="C3H1-type" evidence="15">
    <location>
        <begin position="93"/>
        <end position="121"/>
    </location>
</feature>
<evidence type="ECO:0000256" key="9">
    <source>
        <dbReference type="ARBA" id="ARBA00023098"/>
    </source>
</evidence>
<dbReference type="InterPro" id="IPR025187">
    <property type="entry name" value="DUF4112"/>
</dbReference>
<feature type="compositionally biased region" description="Basic and acidic residues" evidence="16">
    <location>
        <begin position="50"/>
        <end position="73"/>
    </location>
</feature>
<evidence type="ECO:0000256" key="5">
    <source>
        <dbReference type="ARBA" id="ARBA00022695"/>
    </source>
</evidence>
<evidence type="ECO:0000256" key="13">
    <source>
        <dbReference type="ARBA" id="ARBA00024221"/>
    </source>
</evidence>
<dbReference type="Gene3D" id="3.40.50.620">
    <property type="entry name" value="HUPs"/>
    <property type="match status" value="2"/>
</dbReference>
<dbReference type="Pfam" id="PF00642">
    <property type="entry name" value="zf-CCCH"/>
    <property type="match status" value="1"/>
</dbReference>
<dbReference type="NCBIfam" id="TIGR00125">
    <property type="entry name" value="cyt_tran_rel"/>
    <property type="match status" value="1"/>
</dbReference>
<sequence>MFKKRTLKSSTTSTRRRAEQPVEENDESSILSDTSKKRKITTSNASKPSRNIDHENKDLPRTGKPEESEEPSKKAIAGPKPAPENIKVITLTDFQPDICKDFQQTGFCGYGDTCKFLHIRDESKQKRPIVKEWENVASKPETEQKQGKENVPFKCPICKEDYKNPPNMSQFQQQLENIPGYDIAMDKYNEVAGEKFNTINPYQDENDKRRKLNPDIYSKKEQNAWKKIQKQAWIDDKCFLGSCGVGMDCGVGLAPVACFFLPALGPLMMYVVHARLINIAEKEFFISHQLEAKLHSQILFDLLISLPPVIGGFFTWLNGCSTRNAGMIYKHLEKLGRERQQNERPQYVGTSDQRQEPLYQRHAGAMLQARQLGKELYVGVHSDEDILHNKGPVVMTLDERLTAVEACKWSTKAVPSAPYVTDPAFMKEYGCEYVVHGDDITTDANGEDCYKGVKDLGLFVVVKRTPNISTTDLVGRMLLMSKAHHFKPIPSLQTALEHPLFSNEDALKRFEMYASDATGNKKGSAVFVNVEGEDGLKTVVEPSPEIKEKLNNGSVYIDGAFDLFHPGHIEALRCVREKANGRAVVVGIYDDKTINTHKGMNYPVMNLFERSLCVLQCRYVDAVVIGVPWKATKQLLNKIPGEVQAVFHGPAPFEEGAYSDVAPLVQELGPHKYDNINTAFIVNRVLDNKKAYEERQRRKGWKAEIESKLRADELQGN</sequence>
<dbReference type="SUPFAM" id="SSF90229">
    <property type="entry name" value="CCCH zinc finger"/>
    <property type="match status" value="1"/>
</dbReference>
<keyword evidence="8 15" id="KW-0862">Zinc</keyword>
<keyword evidence="11" id="KW-1208">Phospholipid metabolism</keyword>
<dbReference type="Proteomes" id="UP000825434">
    <property type="component" value="Chromosome 1"/>
</dbReference>
<evidence type="ECO:0000256" key="15">
    <source>
        <dbReference type="PROSITE-ProRule" id="PRU00723"/>
    </source>
</evidence>
<dbReference type="Gene3D" id="4.10.1000.10">
    <property type="entry name" value="Zinc finger, CCCH-type"/>
    <property type="match status" value="1"/>
</dbReference>
<dbReference type="Pfam" id="PF13430">
    <property type="entry name" value="DUF4112"/>
    <property type="match status" value="1"/>
</dbReference>
<dbReference type="Pfam" id="PF01467">
    <property type="entry name" value="CTP_transf_like"/>
    <property type="match status" value="2"/>
</dbReference>
<evidence type="ECO:0000256" key="1">
    <source>
        <dbReference type="ARBA" id="ARBA00005189"/>
    </source>
</evidence>
<reference evidence="18 19" key="1">
    <citation type="submission" date="2021-06" db="EMBL/GenBank/DDBJ databases">
        <title>Candida outbreak in Lebanon.</title>
        <authorList>
            <person name="Finianos M."/>
        </authorList>
    </citation>
    <scope>NUCLEOTIDE SEQUENCE [LARGE SCALE GENOMIC DNA]</scope>
    <source>
        <strain evidence="18">CA3LBN</strain>
    </source>
</reference>
<evidence type="ECO:0000256" key="10">
    <source>
        <dbReference type="ARBA" id="ARBA00023209"/>
    </source>
</evidence>
<dbReference type="SMART" id="SM00356">
    <property type="entry name" value="ZnF_C3H1"/>
    <property type="match status" value="1"/>
</dbReference>
<keyword evidence="6 15" id="KW-0479">Metal-binding</keyword>
<protein>
    <recommendedName>
        <fullName evidence="13">ethanolamine-phosphate cytidylyltransferase</fullName>
        <ecNumber evidence="13">2.7.7.14</ecNumber>
    </recommendedName>
    <alternativeName>
        <fullName evidence="14">CTP:phosphoethanolamine cytidylyltransferase</fullName>
    </alternativeName>
</protein>
<feature type="domain" description="C3H1-type" evidence="17">
    <location>
        <begin position="93"/>
        <end position="121"/>
    </location>
</feature>
<dbReference type="InterPro" id="IPR004821">
    <property type="entry name" value="Cyt_trans-like"/>
</dbReference>
<dbReference type="PROSITE" id="PS50103">
    <property type="entry name" value="ZF_C3H1"/>
    <property type="match status" value="1"/>
</dbReference>
<evidence type="ECO:0000256" key="11">
    <source>
        <dbReference type="ARBA" id="ARBA00023264"/>
    </source>
</evidence>
<keyword evidence="3" id="KW-0444">Lipid biosynthesis</keyword>
<evidence type="ECO:0000256" key="8">
    <source>
        <dbReference type="ARBA" id="ARBA00022833"/>
    </source>
</evidence>
<dbReference type="EC" id="2.7.7.14" evidence="13"/>
<evidence type="ECO:0000256" key="6">
    <source>
        <dbReference type="ARBA" id="ARBA00022723"/>
    </source>
</evidence>
<evidence type="ECO:0000313" key="18">
    <source>
        <dbReference type="EMBL" id="QWU86378.1"/>
    </source>
</evidence>
<keyword evidence="9" id="KW-0443">Lipid metabolism</keyword>
<keyword evidence="4" id="KW-0808">Transferase</keyword>
<dbReference type="SUPFAM" id="SSF52374">
    <property type="entry name" value="Nucleotidylyl transferase"/>
    <property type="match status" value="2"/>
</dbReference>